<feature type="compositionally biased region" description="Low complexity" evidence="1">
    <location>
        <begin position="390"/>
        <end position="407"/>
    </location>
</feature>
<organism evidence="2 3">
    <name type="scientific">Corynebacterium xerosis</name>
    <dbReference type="NCBI Taxonomy" id="1725"/>
    <lineage>
        <taxon>Bacteria</taxon>
        <taxon>Bacillati</taxon>
        <taxon>Actinomycetota</taxon>
        <taxon>Actinomycetes</taxon>
        <taxon>Mycobacteriales</taxon>
        <taxon>Corynebacteriaceae</taxon>
        <taxon>Corynebacterium</taxon>
    </lineage>
</organism>
<evidence type="ECO:0000256" key="1">
    <source>
        <dbReference type="SAM" id="MobiDB-lite"/>
    </source>
</evidence>
<gene>
    <name evidence="2" type="ORF">VVR64_00760</name>
</gene>
<evidence type="ECO:0000313" key="2">
    <source>
        <dbReference type="EMBL" id="MEX3527603.1"/>
    </source>
</evidence>
<proteinExistence type="predicted"/>
<dbReference type="Proteomes" id="UP001558353">
    <property type="component" value="Unassembled WGS sequence"/>
</dbReference>
<sequence>MHFNADVNGIKTVYGSLAFNVAGDAAPSVSLAGYSPVPSMQMVATQHSSAIVGSSGCSVVVSAAIDAEIQWSAANLKSMVTALESHEMDTGAAFESIDPLNAPKKLQVADGIVHHAFGARPPFNPGNLVFTPAVVGPEVAETAESLLGKFSATNDAAVGDAITYWTGYASRMTALSTTLADAALKLAADNEGAAFDAAAASLTGLAGRVANVAVSARAITGHLGALPAVKAMAINVLGSIANQSQAIPDAAAREAFERAEIAAFVGGPYLGQLQTAVPTLPNLTQPDFSVSAPDLVASGINGGHGIAGASQVGLAPAGMTSAAAAPASAASSMAPATAGPISGPNGMTPAGGTPSTAPMAPSTSGPVPTLPGTTAPMTPSGATAPAAINSGGAMPPAPTGMAPAGATSGAGGAAGAGSRGASGIGAMAGLGGAVGGRIGGPGAGGAGGVGNGAATRARSGFGTGGHPVAGSGKTPSTTAVARTGPLGATAQGTASSSKNPSTAHALGANRNGTHRGETNVGTIRGAGRDFEQDEYQRELFGDEPVTVPAVIGANVRG</sequence>
<name>A0ABV3URZ6_9CORY</name>
<reference evidence="2 3" key="1">
    <citation type="journal article" date="2024" name="Fungal Genet. Biol.">
        <title>The porcine skin microbiome exhibits broad fungal antagonism.</title>
        <authorList>
            <person name="De La Cruz K.F."/>
            <person name="Townsend E.C."/>
            <person name="Alex Cheong J.Z."/>
            <person name="Salamzade R."/>
            <person name="Liu A."/>
            <person name="Sandstrom S."/>
            <person name="Davila E."/>
            <person name="Huang L."/>
            <person name="Xu K.H."/>
            <person name="Wu S.Y."/>
            <person name="Meudt J.J."/>
            <person name="Shanmuganayagam D."/>
            <person name="Gibson A.L.F."/>
            <person name="Kalan L.R."/>
        </authorList>
    </citation>
    <scope>NUCLEOTIDE SEQUENCE [LARGE SCALE GENOMIC DNA]</scope>
    <source>
        <strain evidence="2 3">LK2569</strain>
    </source>
</reference>
<feature type="compositionally biased region" description="Polar residues" evidence="1">
    <location>
        <begin position="353"/>
        <end position="381"/>
    </location>
</feature>
<feature type="region of interest" description="Disordered" evidence="1">
    <location>
        <begin position="333"/>
        <end position="419"/>
    </location>
</feature>
<feature type="region of interest" description="Disordered" evidence="1">
    <location>
        <begin position="457"/>
        <end position="525"/>
    </location>
</feature>
<evidence type="ECO:0008006" key="4">
    <source>
        <dbReference type="Google" id="ProtNLM"/>
    </source>
</evidence>
<accession>A0ABV3URZ6</accession>
<protein>
    <recommendedName>
        <fullName evidence="4">PPE domain-containing protein</fullName>
    </recommendedName>
</protein>
<feature type="compositionally biased region" description="Polar residues" evidence="1">
    <location>
        <begin position="490"/>
        <end position="502"/>
    </location>
</feature>
<dbReference type="EMBL" id="JAYWMA010000001">
    <property type="protein sequence ID" value="MEX3527603.1"/>
    <property type="molecule type" value="Genomic_DNA"/>
</dbReference>
<dbReference type="RefSeq" id="WP_368521841.1">
    <property type="nucleotide sequence ID" value="NZ_JAYWMA010000001.1"/>
</dbReference>
<evidence type="ECO:0000313" key="3">
    <source>
        <dbReference type="Proteomes" id="UP001558353"/>
    </source>
</evidence>
<keyword evidence="3" id="KW-1185">Reference proteome</keyword>
<comment type="caution">
    <text evidence="2">The sequence shown here is derived from an EMBL/GenBank/DDBJ whole genome shotgun (WGS) entry which is preliminary data.</text>
</comment>
<feature type="compositionally biased region" description="Gly residues" evidence="1">
    <location>
        <begin position="408"/>
        <end position="419"/>
    </location>
</feature>